<keyword evidence="3" id="KW-0479">Metal-binding</keyword>
<dbReference type="PANTHER" id="PTHR43034">
    <property type="entry name" value="ION-TRANSLOCATING OXIDOREDUCTASE COMPLEX SUBUNIT C"/>
    <property type="match status" value="1"/>
</dbReference>
<dbReference type="InterPro" id="IPR026902">
    <property type="entry name" value="RnfC_N"/>
</dbReference>
<dbReference type="Gene3D" id="3.40.50.11540">
    <property type="entry name" value="NADH-ubiquinone oxidoreductase 51kDa subunit"/>
    <property type="match status" value="1"/>
</dbReference>
<sequence length="403" mass="42580">MSQHVGKPATAIVSVGDSVKKGQKIGETQDFVSSCVHSSIAGKVVGIELKPHPAGARSLAVVVENDGSNAQDASIKPKGDISSLSADEIKAIVKEAGIVGMGGGAFPTHVKLSEPRENKIDAFILNCAECEPYLTCDYRLLLERTAEVIYGMRALMKALGVKNGFIGIEDNKPEAIKILKGFEDENIKVVVLETKYPQGAEKQLIKAILNREVPVGKLPLHIGVVANNVGTAYAAACAIKEGLPLIKRIVTVAGSGVNSPSNLEVAIGTTFADVIAACGGANDAVEKVIMGGPMTGIAQGSLDVPVIKGTSGILLLSKDEIAAEDVNPCIKCGRCIDNCPMQQLPLYLGTYGEREMWKKCEELGALDCIECGNCAYLCPAGRPLVQVIKLAKQQIAAYKREQK</sequence>
<comment type="caution">
    <text evidence="9">The sequence shown here is derived from an EMBL/GenBank/DDBJ whole genome shotgun (WGS) entry which is preliminary data.</text>
</comment>
<evidence type="ECO:0000256" key="4">
    <source>
        <dbReference type="ARBA" id="ARBA00022737"/>
    </source>
</evidence>
<dbReference type="SUPFAM" id="SSF142019">
    <property type="entry name" value="Nqo1 FMN-binding domain-like"/>
    <property type="match status" value="1"/>
</dbReference>
<proteinExistence type="inferred from homology"/>
<dbReference type="GO" id="GO:0016020">
    <property type="term" value="C:membrane"/>
    <property type="evidence" value="ECO:0007669"/>
    <property type="project" value="InterPro"/>
</dbReference>
<dbReference type="SUPFAM" id="SSF46548">
    <property type="entry name" value="alpha-helical ferredoxin"/>
    <property type="match status" value="1"/>
</dbReference>
<keyword evidence="4" id="KW-0677">Repeat</keyword>
<dbReference type="GO" id="GO:0051539">
    <property type="term" value="F:4 iron, 4 sulfur cluster binding"/>
    <property type="evidence" value="ECO:0007669"/>
    <property type="project" value="UniProtKB-KW"/>
</dbReference>
<keyword evidence="6" id="KW-0408">Iron</keyword>
<dbReference type="InterPro" id="IPR019554">
    <property type="entry name" value="Soluble_ligand-bd"/>
</dbReference>
<keyword evidence="5" id="KW-0249">Electron transport</keyword>
<evidence type="ECO:0000256" key="2">
    <source>
        <dbReference type="ARBA" id="ARBA00022485"/>
    </source>
</evidence>
<evidence type="ECO:0000256" key="7">
    <source>
        <dbReference type="ARBA" id="ARBA00023014"/>
    </source>
</evidence>
<keyword evidence="7" id="KW-0411">Iron-sulfur</keyword>
<dbReference type="NCBIfam" id="NF003454">
    <property type="entry name" value="PRK05035.1"/>
    <property type="match status" value="1"/>
</dbReference>
<dbReference type="PANTHER" id="PTHR43034:SF2">
    <property type="entry name" value="ION-TRANSLOCATING OXIDOREDUCTASE COMPLEX SUBUNIT C"/>
    <property type="match status" value="1"/>
</dbReference>
<dbReference type="EMBL" id="BARS01005214">
    <property type="protein sequence ID" value="GAF69897.1"/>
    <property type="molecule type" value="Genomic_DNA"/>
</dbReference>
<dbReference type="PROSITE" id="PS51379">
    <property type="entry name" value="4FE4S_FER_2"/>
    <property type="match status" value="1"/>
</dbReference>
<evidence type="ECO:0000256" key="1">
    <source>
        <dbReference type="ARBA" id="ARBA00022448"/>
    </source>
</evidence>
<dbReference type="NCBIfam" id="TIGR01945">
    <property type="entry name" value="rnfC"/>
    <property type="match status" value="1"/>
</dbReference>
<dbReference type="Pfam" id="PF10531">
    <property type="entry name" value="SLBB"/>
    <property type="match status" value="1"/>
</dbReference>
<dbReference type="Gene3D" id="3.30.70.20">
    <property type="match status" value="1"/>
</dbReference>
<evidence type="ECO:0000259" key="8">
    <source>
        <dbReference type="PROSITE" id="PS51379"/>
    </source>
</evidence>
<evidence type="ECO:0000256" key="5">
    <source>
        <dbReference type="ARBA" id="ARBA00022982"/>
    </source>
</evidence>
<dbReference type="Pfam" id="PF12838">
    <property type="entry name" value="Fer4_7"/>
    <property type="match status" value="1"/>
</dbReference>
<dbReference type="HAMAP" id="MF_00461">
    <property type="entry name" value="RsxC_RnfC"/>
    <property type="match status" value="1"/>
</dbReference>
<dbReference type="InterPro" id="IPR017900">
    <property type="entry name" value="4Fe4S_Fe_S_CS"/>
</dbReference>
<accession>X0S1Q7</accession>
<evidence type="ECO:0000313" key="9">
    <source>
        <dbReference type="EMBL" id="GAF69897.1"/>
    </source>
</evidence>
<keyword evidence="2" id="KW-0004">4Fe-4S</keyword>
<name>X0S1Q7_9ZZZZ</name>
<dbReference type="GO" id="GO:0046872">
    <property type="term" value="F:metal ion binding"/>
    <property type="evidence" value="ECO:0007669"/>
    <property type="project" value="UniProtKB-KW"/>
</dbReference>
<keyword evidence="1" id="KW-0813">Transport</keyword>
<dbReference type="Pfam" id="PF01512">
    <property type="entry name" value="Complex1_51K"/>
    <property type="match status" value="1"/>
</dbReference>
<dbReference type="InterPro" id="IPR010208">
    <property type="entry name" value="Ion_transpt_RnfC/RsxC"/>
</dbReference>
<dbReference type="InterPro" id="IPR011538">
    <property type="entry name" value="Nuo51_FMN-bd"/>
</dbReference>
<dbReference type="GO" id="GO:0009055">
    <property type="term" value="F:electron transfer activity"/>
    <property type="evidence" value="ECO:0007669"/>
    <property type="project" value="InterPro"/>
</dbReference>
<dbReference type="AlphaFoldDB" id="X0S1Q7"/>
<evidence type="ECO:0000256" key="6">
    <source>
        <dbReference type="ARBA" id="ARBA00023004"/>
    </source>
</evidence>
<reference evidence="9" key="1">
    <citation type="journal article" date="2014" name="Front. Microbiol.">
        <title>High frequency of phylogenetically diverse reductive dehalogenase-homologous genes in deep subseafloor sedimentary metagenomes.</title>
        <authorList>
            <person name="Kawai M."/>
            <person name="Futagami T."/>
            <person name="Toyoda A."/>
            <person name="Takaki Y."/>
            <person name="Nishi S."/>
            <person name="Hori S."/>
            <person name="Arai W."/>
            <person name="Tsubouchi T."/>
            <person name="Morono Y."/>
            <person name="Uchiyama I."/>
            <person name="Ito T."/>
            <person name="Fujiyama A."/>
            <person name="Inagaki F."/>
            <person name="Takami H."/>
        </authorList>
    </citation>
    <scope>NUCLEOTIDE SEQUENCE</scope>
    <source>
        <strain evidence="9">Expedition CK06-06</strain>
    </source>
</reference>
<dbReference type="InterPro" id="IPR017896">
    <property type="entry name" value="4Fe4S_Fe-S-bd"/>
</dbReference>
<dbReference type="Pfam" id="PF13375">
    <property type="entry name" value="RnfC_N"/>
    <property type="match status" value="1"/>
</dbReference>
<dbReference type="PROSITE" id="PS00198">
    <property type="entry name" value="4FE4S_FER_1"/>
    <property type="match status" value="2"/>
</dbReference>
<evidence type="ECO:0000256" key="3">
    <source>
        <dbReference type="ARBA" id="ARBA00022723"/>
    </source>
</evidence>
<feature type="domain" description="4Fe-4S ferredoxin-type" evidence="8">
    <location>
        <begin position="320"/>
        <end position="349"/>
    </location>
</feature>
<dbReference type="Gene3D" id="3.10.20.600">
    <property type="match status" value="1"/>
</dbReference>
<protein>
    <recommendedName>
        <fullName evidence="8">4Fe-4S ferredoxin-type domain-containing protein</fullName>
    </recommendedName>
</protein>
<dbReference type="InterPro" id="IPR037225">
    <property type="entry name" value="Nuo51_FMN-bd_sf"/>
</dbReference>
<organism evidence="9">
    <name type="scientific">marine sediment metagenome</name>
    <dbReference type="NCBI Taxonomy" id="412755"/>
    <lineage>
        <taxon>unclassified sequences</taxon>
        <taxon>metagenomes</taxon>
        <taxon>ecological metagenomes</taxon>
    </lineage>
</organism>
<gene>
    <name evidence="9" type="ORF">S01H1_10213</name>
</gene>